<evidence type="ECO:0000256" key="17">
    <source>
        <dbReference type="ARBA" id="ARBA00048623"/>
    </source>
</evidence>
<keyword evidence="8 19" id="KW-0169">Cobalamin biosynthesis</keyword>
<proteinExistence type="inferred from homology"/>
<dbReference type="STRING" id="720554.Clocl_2883"/>
<keyword evidence="10 19" id="KW-0812">Transmembrane</keyword>
<feature type="transmembrane region" description="Helical" evidence="19">
    <location>
        <begin position="34"/>
        <end position="59"/>
    </location>
</feature>
<evidence type="ECO:0000256" key="12">
    <source>
        <dbReference type="ARBA" id="ARBA00022989"/>
    </source>
</evidence>
<evidence type="ECO:0000256" key="16">
    <source>
        <dbReference type="ARBA" id="ARBA00032853"/>
    </source>
</evidence>
<dbReference type="eggNOG" id="COG0368">
    <property type="taxonomic scope" value="Bacteria"/>
</dbReference>
<feature type="transmembrane region" description="Helical" evidence="19">
    <location>
        <begin position="133"/>
        <end position="158"/>
    </location>
</feature>
<dbReference type="GO" id="GO:0005886">
    <property type="term" value="C:plasma membrane"/>
    <property type="evidence" value="ECO:0007669"/>
    <property type="project" value="UniProtKB-SubCell"/>
</dbReference>
<keyword evidence="7 19" id="KW-1003">Cell membrane</keyword>
<evidence type="ECO:0000256" key="8">
    <source>
        <dbReference type="ARBA" id="ARBA00022573"/>
    </source>
</evidence>
<dbReference type="UniPathway" id="UPA00148">
    <property type="reaction ID" value="UER00238"/>
</dbReference>
<evidence type="ECO:0000313" key="21">
    <source>
        <dbReference type="Proteomes" id="UP000005435"/>
    </source>
</evidence>
<dbReference type="RefSeq" id="WP_014255979.1">
    <property type="nucleotide sequence ID" value="NC_016627.1"/>
</dbReference>
<feature type="transmembrane region" description="Helical" evidence="19">
    <location>
        <begin position="226"/>
        <end position="245"/>
    </location>
</feature>
<dbReference type="InterPro" id="IPR003805">
    <property type="entry name" value="CobS"/>
</dbReference>
<dbReference type="AlphaFoldDB" id="G8LSS8"/>
<evidence type="ECO:0000256" key="1">
    <source>
        <dbReference type="ARBA" id="ARBA00001946"/>
    </source>
</evidence>
<evidence type="ECO:0000256" key="2">
    <source>
        <dbReference type="ARBA" id="ARBA00004651"/>
    </source>
</evidence>
<dbReference type="GO" id="GO:0009236">
    <property type="term" value="P:cobalamin biosynthetic process"/>
    <property type="evidence" value="ECO:0007669"/>
    <property type="project" value="UniProtKB-UniRule"/>
</dbReference>
<feature type="transmembrane region" description="Helical" evidence="19">
    <location>
        <begin position="109"/>
        <end position="127"/>
    </location>
</feature>
<keyword evidence="12 19" id="KW-1133">Transmembrane helix</keyword>
<dbReference type="HOGENOM" id="CLU_057426_1_2_9"/>
<dbReference type="KEGG" id="ccl:Clocl_2883"/>
<comment type="similarity">
    <text evidence="4 19">Belongs to the CobS family.</text>
</comment>
<comment type="catalytic activity">
    <reaction evidence="18 19">
        <text>alpha-ribazole 5'-phosphate + adenosylcob(III)inamide-GDP = adenosylcob(III)alamin 5'-phosphate + GMP + H(+)</text>
        <dbReference type="Rhea" id="RHEA:23560"/>
        <dbReference type="ChEBI" id="CHEBI:15378"/>
        <dbReference type="ChEBI" id="CHEBI:57918"/>
        <dbReference type="ChEBI" id="CHEBI:58115"/>
        <dbReference type="ChEBI" id="CHEBI:60487"/>
        <dbReference type="ChEBI" id="CHEBI:60493"/>
        <dbReference type="EC" id="2.7.8.26"/>
    </reaction>
</comment>
<evidence type="ECO:0000256" key="3">
    <source>
        <dbReference type="ARBA" id="ARBA00004663"/>
    </source>
</evidence>
<evidence type="ECO:0000256" key="5">
    <source>
        <dbReference type="ARBA" id="ARBA00013200"/>
    </source>
</evidence>
<evidence type="ECO:0000256" key="4">
    <source>
        <dbReference type="ARBA" id="ARBA00010561"/>
    </source>
</evidence>
<keyword evidence="21" id="KW-1185">Reference proteome</keyword>
<reference evidence="21" key="1">
    <citation type="submission" date="2011-12" db="EMBL/GenBank/DDBJ databases">
        <title>Complete sequence of Clostridium clariflavum DSM 19732.</title>
        <authorList>
            <consortium name="US DOE Joint Genome Institute"/>
            <person name="Lucas S."/>
            <person name="Han J."/>
            <person name="Lapidus A."/>
            <person name="Cheng J.-F."/>
            <person name="Goodwin L."/>
            <person name="Pitluck S."/>
            <person name="Peters L."/>
            <person name="Teshima H."/>
            <person name="Detter J.C."/>
            <person name="Han C."/>
            <person name="Tapia R."/>
            <person name="Land M."/>
            <person name="Hauser L."/>
            <person name="Kyrpides N."/>
            <person name="Ivanova N."/>
            <person name="Pagani I."/>
            <person name="Kitzmiller T."/>
            <person name="Lynd L."/>
            <person name="Izquierdo J."/>
            <person name="Woyke T."/>
        </authorList>
    </citation>
    <scope>NUCLEOTIDE SEQUENCE [LARGE SCALE GENOMIC DNA]</scope>
    <source>
        <strain evidence="21">DSM 19732 / NBRC 101661 / EBR45</strain>
    </source>
</reference>
<evidence type="ECO:0000256" key="19">
    <source>
        <dbReference type="HAMAP-Rule" id="MF_00719"/>
    </source>
</evidence>
<dbReference type="Pfam" id="PF02654">
    <property type="entry name" value="CobS"/>
    <property type="match status" value="1"/>
</dbReference>
<evidence type="ECO:0000256" key="7">
    <source>
        <dbReference type="ARBA" id="ARBA00022475"/>
    </source>
</evidence>
<dbReference type="NCBIfam" id="TIGR00317">
    <property type="entry name" value="cobS"/>
    <property type="match status" value="1"/>
</dbReference>
<dbReference type="EC" id="2.7.8.26" evidence="5 19"/>
<dbReference type="PANTHER" id="PTHR34148:SF1">
    <property type="entry name" value="ADENOSYLCOBINAMIDE-GDP RIBAZOLETRANSFERASE"/>
    <property type="match status" value="1"/>
</dbReference>
<feature type="transmembrane region" description="Helical" evidence="19">
    <location>
        <begin position="65"/>
        <end position="88"/>
    </location>
</feature>
<comment type="function">
    <text evidence="14 19">Joins adenosylcobinamide-GDP and alpha-ribazole to generate adenosylcobalamin (Ado-cobalamin). Also synthesizes adenosylcobalamin 5'-phosphate from adenosylcobinamide-GDP and alpha-ribazole 5'-phosphate.</text>
</comment>
<evidence type="ECO:0000256" key="13">
    <source>
        <dbReference type="ARBA" id="ARBA00023136"/>
    </source>
</evidence>
<dbReference type="EMBL" id="CP003065">
    <property type="protein sequence ID" value="AEV69430.1"/>
    <property type="molecule type" value="Genomic_DNA"/>
</dbReference>
<evidence type="ECO:0000256" key="9">
    <source>
        <dbReference type="ARBA" id="ARBA00022679"/>
    </source>
</evidence>
<keyword evidence="11 19" id="KW-0460">Magnesium</keyword>
<comment type="catalytic activity">
    <reaction evidence="17 19">
        <text>alpha-ribazole + adenosylcob(III)inamide-GDP = adenosylcob(III)alamin + GMP + H(+)</text>
        <dbReference type="Rhea" id="RHEA:16049"/>
        <dbReference type="ChEBI" id="CHEBI:10329"/>
        <dbReference type="ChEBI" id="CHEBI:15378"/>
        <dbReference type="ChEBI" id="CHEBI:18408"/>
        <dbReference type="ChEBI" id="CHEBI:58115"/>
        <dbReference type="ChEBI" id="CHEBI:60487"/>
        <dbReference type="EC" id="2.7.8.26"/>
    </reaction>
</comment>
<organism evidence="20 21">
    <name type="scientific">Acetivibrio clariflavus (strain DSM 19732 / NBRC 101661 / EBR45)</name>
    <name type="common">Clostridium clariflavum</name>
    <dbReference type="NCBI Taxonomy" id="720554"/>
    <lineage>
        <taxon>Bacteria</taxon>
        <taxon>Bacillati</taxon>
        <taxon>Bacillota</taxon>
        <taxon>Clostridia</taxon>
        <taxon>Eubacteriales</taxon>
        <taxon>Oscillospiraceae</taxon>
        <taxon>Acetivibrio</taxon>
    </lineage>
</organism>
<comment type="subcellular location">
    <subcellularLocation>
        <location evidence="2 19">Cell membrane</location>
        <topology evidence="2 19">Multi-pass membrane protein</topology>
    </subcellularLocation>
</comment>
<keyword evidence="9 19" id="KW-0808">Transferase</keyword>
<dbReference type="GO" id="GO:0008818">
    <property type="term" value="F:cobalamin 5'-phosphate synthase activity"/>
    <property type="evidence" value="ECO:0007669"/>
    <property type="project" value="UniProtKB-UniRule"/>
</dbReference>
<dbReference type="Proteomes" id="UP000005435">
    <property type="component" value="Chromosome"/>
</dbReference>
<evidence type="ECO:0000256" key="15">
    <source>
        <dbReference type="ARBA" id="ARBA00032605"/>
    </source>
</evidence>
<dbReference type="PANTHER" id="PTHR34148">
    <property type="entry name" value="ADENOSYLCOBINAMIDE-GDP RIBAZOLETRANSFERASE"/>
    <property type="match status" value="1"/>
</dbReference>
<evidence type="ECO:0000313" key="20">
    <source>
        <dbReference type="EMBL" id="AEV69430.1"/>
    </source>
</evidence>
<sequence precursor="true">MIIFKRFVAMVQFFTSIPIPVNLNCDERDYGKGLVFAPAVGLIIGVLLLALCSVLKLVLPAKMVAAFLIVGYIVLTGGLHLDGLGDTFDGLFSNRPKEKILEIMRDSRVGTNAVLALISIVLINYTVLLELDLMPAALLLFPVAGRIGSLIGAGTSVYARKNEGLGKSFIDFCGRKEMFLGIIISFIIFGIVLKLKGLLIAFISIITAWTVTKILTRKLGGATGDILGAVCELNQTVFLLLFYVLGQFLS</sequence>
<evidence type="ECO:0000256" key="18">
    <source>
        <dbReference type="ARBA" id="ARBA00049504"/>
    </source>
</evidence>
<name>G8LSS8_ACECE</name>
<protein>
    <recommendedName>
        <fullName evidence="6 19">Adenosylcobinamide-GDP ribazoletransferase</fullName>
        <ecNumber evidence="5 19">2.7.8.26</ecNumber>
    </recommendedName>
    <alternativeName>
        <fullName evidence="16 19">Cobalamin synthase</fullName>
    </alternativeName>
    <alternativeName>
        <fullName evidence="15 19">Cobalamin-5'-phosphate synthase</fullName>
    </alternativeName>
</protein>
<evidence type="ECO:0000256" key="14">
    <source>
        <dbReference type="ARBA" id="ARBA00025228"/>
    </source>
</evidence>
<comment type="cofactor">
    <cofactor evidence="1 19">
        <name>Mg(2+)</name>
        <dbReference type="ChEBI" id="CHEBI:18420"/>
    </cofactor>
</comment>
<dbReference type="HAMAP" id="MF_00719">
    <property type="entry name" value="CobS"/>
    <property type="match status" value="1"/>
</dbReference>
<reference evidence="20 21" key="2">
    <citation type="journal article" date="2012" name="Stand. Genomic Sci.">
        <title>Complete Genome Sequence of Clostridium clariflavum DSM 19732.</title>
        <authorList>
            <person name="Izquierdo J.A."/>
            <person name="Goodwin L."/>
            <person name="Davenport K.W."/>
            <person name="Teshima H."/>
            <person name="Bruce D."/>
            <person name="Detter C."/>
            <person name="Tapia R."/>
            <person name="Han S."/>
            <person name="Land M."/>
            <person name="Hauser L."/>
            <person name="Jeffries C.D."/>
            <person name="Han J."/>
            <person name="Pitluck S."/>
            <person name="Nolan M."/>
            <person name="Chen A."/>
            <person name="Huntemann M."/>
            <person name="Mavromatis K."/>
            <person name="Mikhailova N."/>
            <person name="Liolios K."/>
            <person name="Woyke T."/>
            <person name="Lynd L.R."/>
        </authorList>
    </citation>
    <scope>NUCLEOTIDE SEQUENCE [LARGE SCALE GENOMIC DNA]</scope>
    <source>
        <strain evidence="21">DSM 19732 / NBRC 101661 / EBR45</strain>
    </source>
</reference>
<feature type="transmembrane region" description="Helical" evidence="19">
    <location>
        <begin position="179"/>
        <end position="206"/>
    </location>
</feature>
<gene>
    <name evidence="19" type="primary">cobS</name>
    <name evidence="20" type="ordered locus">Clocl_2883</name>
</gene>
<dbReference type="GO" id="GO:0051073">
    <property type="term" value="F:adenosylcobinamide-GDP ribazoletransferase activity"/>
    <property type="evidence" value="ECO:0007669"/>
    <property type="project" value="UniProtKB-UniRule"/>
</dbReference>
<comment type="pathway">
    <text evidence="3 19">Cofactor biosynthesis; adenosylcobalamin biosynthesis; adenosylcobalamin from cob(II)yrinate a,c-diamide: step 7/7.</text>
</comment>
<evidence type="ECO:0000256" key="11">
    <source>
        <dbReference type="ARBA" id="ARBA00022842"/>
    </source>
</evidence>
<dbReference type="OrthoDB" id="9794626at2"/>
<evidence type="ECO:0000256" key="6">
    <source>
        <dbReference type="ARBA" id="ARBA00015850"/>
    </source>
</evidence>
<accession>G8LSS8</accession>
<evidence type="ECO:0000256" key="10">
    <source>
        <dbReference type="ARBA" id="ARBA00022692"/>
    </source>
</evidence>
<keyword evidence="13 19" id="KW-0472">Membrane</keyword>